<proteinExistence type="predicted"/>
<dbReference type="Proteomes" id="UP001217485">
    <property type="component" value="Unassembled WGS sequence"/>
</dbReference>
<protein>
    <recommendedName>
        <fullName evidence="3">Photosynthesis system II assembly factor Ycf48/Hcf136-like domain-containing protein</fullName>
    </recommendedName>
</protein>
<dbReference type="EMBL" id="JAQNDK010000005">
    <property type="protein sequence ID" value="MDC0683687.1"/>
    <property type="molecule type" value="Genomic_DNA"/>
</dbReference>
<accession>A0ABT5CB79</accession>
<dbReference type="RefSeq" id="WP_272101846.1">
    <property type="nucleotide sequence ID" value="NZ_JAQNDK010000005.1"/>
</dbReference>
<evidence type="ECO:0000313" key="2">
    <source>
        <dbReference type="Proteomes" id="UP001217485"/>
    </source>
</evidence>
<sequence>MATRQVDPRGPTSAARRQDLSRLVFYPMRICSHSMALAALGAVALAGCPGDPARPPEQEPPAWRVLLDEDDLDRAVLSIWGTAPDDVFAVGGPLGNTGLRALALHYDGARWRELPAGGDATFWWVAGSGPQDVWMVGERGRAARWDGATFTEHETGTEATLWGVIAFSPDDAWAVGGTPGSGAGAEKDLVLRWDGSAWSREPLPAATGRALYKVWGESSEDLYAVGEFGVIWHRSGSTWEVQSDPPIAQGTLFTAAGCSREEVYAVGGRDVLRSDGASWRRLEVELTNDVNGVACGRPGEVAIVGYGGLKQRLVDGAWIDEFTEEPYADLHAVWADGEGAFWAVGGDFLSQPTPGRARKGVVARYGTGQIADTVSR</sequence>
<reference evidence="1 2" key="1">
    <citation type="submission" date="2023-01" db="EMBL/GenBank/DDBJ databases">
        <title>Minimal conservation of predation-associated metabolite biosynthetic gene clusters underscores biosynthetic potential of Myxococcota including descriptions for ten novel species: Archangium lansinium sp. nov., Myxococcus landrumus sp. nov., Nannocystis bai.</title>
        <authorList>
            <person name="Ahearne A."/>
            <person name="Stevens C."/>
            <person name="Dowd S."/>
        </authorList>
    </citation>
    <scope>NUCLEOTIDE SEQUENCE [LARGE SCALE GENOMIC DNA]</scope>
    <source>
        <strain evidence="1 2">WIWO2</strain>
    </source>
</reference>
<name>A0ABT5CB79_9BACT</name>
<comment type="caution">
    <text evidence="1">The sequence shown here is derived from an EMBL/GenBank/DDBJ whole genome shotgun (WGS) entry which is preliminary data.</text>
</comment>
<gene>
    <name evidence="1" type="ORF">POL72_38520</name>
</gene>
<keyword evidence="2" id="KW-1185">Reference proteome</keyword>
<evidence type="ECO:0008006" key="3">
    <source>
        <dbReference type="Google" id="ProtNLM"/>
    </source>
</evidence>
<evidence type="ECO:0000313" key="1">
    <source>
        <dbReference type="EMBL" id="MDC0683687.1"/>
    </source>
</evidence>
<organism evidence="1 2">
    <name type="scientific">Sorangium atrum</name>
    <dbReference type="NCBI Taxonomy" id="2995308"/>
    <lineage>
        <taxon>Bacteria</taxon>
        <taxon>Pseudomonadati</taxon>
        <taxon>Myxococcota</taxon>
        <taxon>Polyangia</taxon>
        <taxon>Polyangiales</taxon>
        <taxon>Polyangiaceae</taxon>
        <taxon>Sorangium</taxon>
    </lineage>
</organism>